<dbReference type="PROSITE" id="PS51272">
    <property type="entry name" value="SLH"/>
    <property type="match status" value="1"/>
</dbReference>
<dbReference type="AlphaFoldDB" id="A0A1B3WEN7"/>
<gene>
    <name evidence="4" type="ORF">BCB69_05475</name>
</gene>
<keyword evidence="2" id="KW-0732">Signal</keyword>
<feature type="signal peptide" evidence="2">
    <location>
        <begin position="1"/>
        <end position="23"/>
    </location>
</feature>
<dbReference type="RefSeq" id="WP_069177243.1">
    <property type="nucleotide sequence ID" value="NZ_CP017037.1"/>
</dbReference>
<dbReference type="PANTHER" id="PTHR43308:SF1">
    <property type="entry name" value="OUTER MEMBRANE PROTEIN ALPHA"/>
    <property type="match status" value="1"/>
</dbReference>
<dbReference type="Pfam" id="PF00395">
    <property type="entry name" value="SLH"/>
    <property type="match status" value="1"/>
</dbReference>
<dbReference type="PANTHER" id="PTHR43308">
    <property type="entry name" value="OUTER MEMBRANE PROTEIN ALPHA-RELATED"/>
    <property type="match status" value="1"/>
</dbReference>
<protein>
    <recommendedName>
        <fullName evidence="3">SLH domain-containing protein</fullName>
    </recommendedName>
</protein>
<dbReference type="Proteomes" id="UP000094757">
    <property type="component" value="Chromosome"/>
</dbReference>
<reference evidence="5" key="1">
    <citation type="submission" date="2016-08" db="EMBL/GenBank/DDBJ databases">
        <authorList>
            <person name="Holder M.E."/>
            <person name="Ajami N.J."/>
            <person name="Petrosino J.F."/>
        </authorList>
    </citation>
    <scope>NUCLEOTIDE SEQUENCE [LARGE SCALE GENOMIC DNA]</scope>
    <source>
        <strain evidence="5">F0677</strain>
    </source>
</reference>
<feature type="domain" description="SLH" evidence="3">
    <location>
        <begin position="23"/>
        <end position="86"/>
    </location>
</feature>
<accession>A0A1B3WEN7</accession>
<dbReference type="InterPro" id="IPR051465">
    <property type="entry name" value="Cell_Envelope_Struct_Comp"/>
</dbReference>
<name>A0A1B3WEN7_9FIRM</name>
<feature type="chain" id="PRO_5008554625" description="SLH domain-containing protein" evidence="2">
    <location>
        <begin position="24"/>
        <end position="597"/>
    </location>
</feature>
<sequence length="597" mass="66564">MKRFPLGIALSAILLGSTYTAMADNAFSDVAQDHWSYKAVSELSDAGVVVGYPDGTFKGDKKITRYEMAQIVGRLMANEDSLTEEQKVTVKKLEEQYADELKNLGVRVNALEKKVFDNTFFLYDMRVSTMPIYDNIFNKDEHKETSLGVRFRVNSFTEMTKRFWMYGQLETHASMNGNAFNGDNTTDADDSKFKLSRFFVSYHFGDMKDKYYMNTGPTDDNLIIGRYPMKLGMTGYTYNGELTGVGVIFGDHYTGGALRIGTGRANNINYDYTGPMMHGIKHMKQSAAALAGSLAAQKFIESGQNPAQAKALGGVISKAIANTTDKAHLQQNIANALKPHIGDTRAQGVAQSLVAQFQTSERLKTLDKGLDWSNGRYYPMMQQGVHMADGEDVDVPLTFISYKYVNPKNYEFHIYGAKANGPVGNIVKAWGSAVSLNVNNHVELHGEYLKNMRLLPLNNERPHSFNFGFTIGKANIMEPHSYAFTLDHVYSEAGTYFGGSSSDVADQYMGHVYKNWTFNGVNMGKMPAYIADKMDAVASNTDHPGRKYGGAKFNIARFEYIPMRGVRLKAEYGFGAKDMGGRKMDNVLYLEAQAYFK</sequence>
<dbReference type="InterPro" id="IPR001119">
    <property type="entry name" value="SLH_dom"/>
</dbReference>
<evidence type="ECO:0000259" key="3">
    <source>
        <dbReference type="PROSITE" id="PS51272"/>
    </source>
</evidence>
<organism evidence="4 5">
    <name type="scientific">Dialister pneumosintes</name>
    <dbReference type="NCBI Taxonomy" id="39950"/>
    <lineage>
        <taxon>Bacteria</taxon>
        <taxon>Bacillati</taxon>
        <taxon>Bacillota</taxon>
        <taxon>Negativicutes</taxon>
        <taxon>Veillonellales</taxon>
        <taxon>Veillonellaceae</taxon>
        <taxon>Dialister</taxon>
    </lineage>
</organism>
<evidence type="ECO:0000313" key="4">
    <source>
        <dbReference type="EMBL" id="AOH39443.1"/>
    </source>
</evidence>
<dbReference type="EMBL" id="CP017037">
    <property type="protein sequence ID" value="AOH39443.1"/>
    <property type="molecule type" value="Genomic_DNA"/>
</dbReference>
<proteinExistence type="predicted"/>
<evidence type="ECO:0000313" key="5">
    <source>
        <dbReference type="Proteomes" id="UP000094757"/>
    </source>
</evidence>
<dbReference type="KEGG" id="dpn:BCB69_05475"/>
<evidence type="ECO:0000256" key="2">
    <source>
        <dbReference type="SAM" id="SignalP"/>
    </source>
</evidence>
<dbReference type="STRING" id="39950.BCB69_05475"/>
<keyword evidence="1" id="KW-0175">Coiled coil</keyword>
<evidence type="ECO:0000256" key="1">
    <source>
        <dbReference type="SAM" id="Coils"/>
    </source>
</evidence>
<feature type="coiled-coil region" evidence="1">
    <location>
        <begin position="83"/>
        <end position="114"/>
    </location>
</feature>